<evidence type="ECO:0000313" key="1">
    <source>
        <dbReference type="EMBL" id="MBB5141630.1"/>
    </source>
</evidence>
<dbReference type="Proteomes" id="UP000529652">
    <property type="component" value="Unassembled WGS sequence"/>
</dbReference>
<evidence type="ECO:0000313" key="2">
    <source>
        <dbReference type="Proteomes" id="UP000529652"/>
    </source>
</evidence>
<comment type="caution">
    <text evidence="1">The sequence shown here is derived from an EMBL/GenBank/DDBJ whole genome shotgun (WGS) entry which is preliminary data.</text>
</comment>
<dbReference type="EMBL" id="JACHGM010000006">
    <property type="protein sequence ID" value="MBB5141630.1"/>
    <property type="molecule type" value="Genomic_DNA"/>
</dbReference>
<protein>
    <submittedName>
        <fullName evidence="1">Uncharacterized protein</fullName>
    </submittedName>
</protein>
<gene>
    <name evidence="1" type="ORF">HNP63_001051</name>
</gene>
<sequence>MEKTKKQDRKEIDLYNRGIQGSQYEKLLNLNNTNDEDLKNYNNLKEQLRLN</sequence>
<proteinExistence type="predicted"/>
<accession>A0AB34Z336</accession>
<name>A0AB34Z336_BORAF</name>
<organism evidence="1 2">
    <name type="scientific">Borreliella afzelii</name>
    <name type="common">Borrelia afzelii</name>
    <dbReference type="NCBI Taxonomy" id="29518"/>
    <lineage>
        <taxon>Bacteria</taxon>
        <taxon>Pseudomonadati</taxon>
        <taxon>Spirochaetota</taxon>
        <taxon>Spirochaetia</taxon>
        <taxon>Spirochaetales</taxon>
        <taxon>Borreliaceae</taxon>
        <taxon>Borreliella</taxon>
    </lineage>
</organism>
<reference evidence="1 2" key="1">
    <citation type="submission" date="2020-08" db="EMBL/GenBank/DDBJ databases">
        <title>Genomic Encyclopedia of Type Strains, Phase IV (KMG-IV): sequencing the most valuable type-strain genomes for metagenomic binning, comparative biology and taxonomic classification.</title>
        <authorList>
            <person name="Goeker M."/>
        </authorList>
    </citation>
    <scope>NUCLEOTIDE SEQUENCE [LARGE SCALE GENOMIC DNA]</scope>
    <source>
        <strain evidence="1 2">DSM 10508</strain>
    </source>
</reference>
<dbReference type="AlphaFoldDB" id="A0AB34Z336"/>